<proteinExistence type="predicted"/>
<dbReference type="Proteomes" id="UP000002586">
    <property type="component" value="Chromosome"/>
</dbReference>
<evidence type="ECO:0000313" key="1">
    <source>
        <dbReference type="EMBL" id="ABK44510.1"/>
    </source>
</evidence>
<dbReference type="EMBL" id="CP000471">
    <property type="protein sequence ID" value="ABK44510.1"/>
    <property type="molecule type" value="Genomic_DNA"/>
</dbReference>
<accession>A0L967</accession>
<reference evidence="2" key="1">
    <citation type="journal article" date="2009" name="Appl. Environ. Microbiol.">
        <title>Complete genome sequence of the chemolithoautotrophic marine magnetotactic coccus strain MC-1.</title>
        <authorList>
            <person name="Schubbe S."/>
            <person name="Williams T.J."/>
            <person name="Xie G."/>
            <person name="Kiss H.E."/>
            <person name="Brettin T.S."/>
            <person name="Martinez D."/>
            <person name="Ross C.A."/>
            <person name="Schuler D."/>
            <person name="Cox B.L."/>
            <person name="Nealson K.H."/>
            <person name="Bazylinski D.A."/>
        </authorList>
    </citation>
    <scope>NUCLEOTIDE SEQUENCE [LARGE SCALE GENOMIC DNA]</scope>
    <source>
        <strain evidence="2">ATCC BAA-1437 / JCM 17883 / MC-1</strain>
    </source>
</reference>
<dbReference type="AlphaFoldDB" id="A0L967"/>
<protein>
    <submittedName>
        <fullName evidence="1">Uncharacterized protein</fullName>
    </submittedName>
</protein>
<dbReference type="KEGG" id="mgm:Mmc1_2009"/>
<sequence length="89" mass="10132">MEGASPHPSFAHTTRISLNRWLFFWGVLTERFSQHINPLFLPLECGPDHCFPAIYGQAMPQFASNPPFFQHQGASTQISMHSCRHSYAL</sequence>
<reference evidence="1 2" key="2">
    <citation type="journal article" date="2012" name="Int. J. Syst. Evol. Microbiol.">
        <title>Magnetococcus marinus gen. nov., sp. nov., a marine, magnetotactic bacterium that represents a novel lineage (Magnetococcaceae fam. nov.; Magnetococcales ord. nov.) at the base of the Alphaproteobacteria.</title>
        <authorList>
            <person name="Bazylinski D.A."/>
            <person name="Williams T.J."/>
            <person name="Lefevre C.T."/>
            <person name="Berg R.J."/>
            <person name="Zhang C.L."/>
            <person name="Bowser S.S."/>
            <person name="Dean A.J."/>
            <person name="Beveridge T.J."/>
        </authorList>
    </citation>
    <scope>NUCLEOTIDE SEQUENCE [LARGE SCALE GENOMIC DNA]</scope>
    <source>
        <strain evidence="2">ATCC BAA-1437 / JCM 17883 / MC-1</strain>
    </source>
</reference>
<evidence type="ECO:0000313" key="2">
    <source>
        <dbReference type="Proteomes" id="UP000002586"/>
    </source>
</evidence>
<keyword evidence="2" id="KW-1185">Reference proteome</keyword>
<organism evidence="1 2">
    <name type="scientific">Magnetococcus marinus (strain ATCC BAA-1437 / JCM 17883 / MC-1)</name>
    <dbReference type="NCBI Taxonomy" id="156889"/>
    <lineage>
        <taxon>Bacteria</taxon>
        <taxon>Pseudomonadati</taxon>
        <taxon>Pseudomonadota</taxon>
        <taxon>Magnetococcia</taxon>
        <taxon>Magnetococcales</taxon>
        <taxon>Magnetococcaceae</taxon>
        <taxon>Magnetococcus</taxon>
    </lineage>
</organism>
<name>A0L967_MAGMM</name>
<gene>
    <name evidence="1" type="ordered locus">Mmc1_2009</name>
</gene>
<dbReference type="STRING" id="156889.Mmc1_2009"/>
<dbReference type="HOGENOM" id="CLU_2451052_0_0_5"/>